<evidence type="ECO:0000313" key="2">
    <source>
        <dbReference type="EMBL" id="RKQ35579.1"/>
    </source>
</evidence>
<reference evidence="2 3" key="1">
    <citation type="journal article" date="2016" name="Int. J. Syst. Evol. Microbiol.">
        <title>Oceanobacillus halophilus sp. nov., a novel moderately halophilic bacterium from a hypersaline lake.</title>
        <authorList>
            <person name="Amoozegar M.A."/>
            <person name="Bagheri M."/>
            <person name="Makhdoumi A."/>
            <person name="Nikou M.M."/>
            <person name="Fazeli S.A.S."/>
            <person name="Schumann P."/>
            <person name="Sproer C."/>
            <person name="Sanchez-Porro C."/>
            <person name="Ventosa A."/>
        </authorList>
    </citation>
    <scope>NUCLEOTIDE SEQUENCE [LARGE SCALE GENOMIC DNA]</scope>
    <source>
        <strain evidence="2 3">DSM 23996</strain>
    </source>
</reference>
<keyword evidence="2" id="KW-0966">Cell projection</keyword>
<accession>A0A495A762</accession>
<organism evidence="2 3">
    <name type="scientific">Oceanobacillus halophilus</name>
    <dbReference type="NCBI Taxonomy" id="930130"/>
    <lineage>
        <taxon>Bacteria</taxon>
        <taxon>Bacillati</taxon>
        <taxon>Bacillota</taxon>
        <taxon>Bacilli</taxon>
        <taxon>Bacillales</taxon>
        <taxon>Bacillaceae</taxon>
        <taxon>Oceanobacillus</taxon>
    </lineage>
</organism>
<dbReference type="OrthoDB" id="2381500at2"/>
<evidence type="ECO:0000313" key="3">
    <source>
        <dbReference type="Proteomes" id="UP000269301"/>
    </source>
</evidence>
<evidence type="ECO:0000256" key="1">
    <source>
        <dbReference type="ARBA" id="ARBA00022795"/>
    </source>
</evidence>
<dbReference type="InterPro" id="IPR036679">
    <property type="entry name" value="FlgN-like_sf"/>
</dbReference>
<dbReference type="Gene3D" id="1.20.58.300">
    <property type="entry name" value="FlgN-like"/>
    <property type="match status" value="1"/>
</dbReference>
<dbReference type="AlphaFoldDB" id="A0A495A762"/>
<protein>
    <submittedName>
        <fullName evidence="2">Flagellar protein FlgN</fullName>
    </submittedName>
</protein>
<name>A0A495A762_9BACI</name>
<dbReference type="RefSeq" id="WP_121203210.1">
    <property type="nucleotide sequence ID" value="NZ_RBZP01000002.1"/>
</dbReference>
<proteinExistence type="predicted"/>
<sequence>MSVESIIQSIEKLVSVHEELLIISKEKTKIIKEGSIEKLQALLVKERKQTRLLERAELHRQSEVEKWLIKKGISSENVRISNMLTHVEISNDKEKLASVTTELTEKITMLKLQEELNQALLKQSMQFVQLSMELLNPSIANINYGNQNQDSKPIKQSLFDSQV</sequence>
<dbReference type="InterPro" id="IPR007809">
    <property type="entry name" value="FlgN-like"/>
</dbReference>
<keyword evidence="2" id="KW-0969">Cilium</keyword>
<keyword evidence="1" id="KW-1005">Bacterial flagellum biogenesis</keyword>
<dbReference type="SUPFAM" id="SSF140566">
    <property type="entry name" value="FlgN-like"/>
    <property type="match status" value="1"/>
</dbReference>
<gene>
    <name evidence="2" type="ORF">D8M06_04705</name>
</gene>
<comment type="caution">
    <text evidence="2">The sequence shown here is derived from an EMBL/GenBank/DDBJ whole genome shotgun (WGS) entry which is preliminary data.</text>
</comment>
<keyword evidence="3" id="KW-1185">Reference proteome</keyword>
<dbReference type="Pfam" id="PF05130">
    <property type="entry name" value="FlgN"/>
    <property type="match status" value="1"/>
</dbReference>
<dbReference type="Proteomes" id="UP000269301">
    <property type="component" value="Unassembled WGS sequence"/>
</dbReference>
<dbReference type="GO" id="GO:0044780">
    <property type="term" value="P:bacterial-type flagellum assembly"/>
    <property type="evidence" value="ECO:0007669"/>
    <property type="project" value="InterPro"/>
</dbReference>
<keyword evidence="2" id="KW-0282">Flagellum</keyword>
<dbReference type="EMBL" id="RBZP01000002">
    <property type="protein sequence ID" value="RKQ35579.1"/>
    <property type="molecule type" value="Genomic_DNA"/>
</dbReference>